<keyword evidence="2" id="KW-0539">Nucleus</keyword>
<dbReference type="SUPFAM" id="SSF57667">
    <property type="entry name" value="beta-beta-alpha zinc fingers"/>
    <property type="match status" value="1"/>
</dbReference>
<accession>A0A6P4FAU8</accession>
<dbReference type="RefSeq" id="XP_016987550.1">
    <property type="nucleotide sequence ID" value="XM_017132061.1"/>
</dbReference>
<dbReference type="SMART" id="SM00355">
    <property type="entry name" value="ZnF_C2H2"/>
    <property type="match status" value="2"/>
</dbReference>
<keyword evidence="3" id="KW-0479">Metal-binding</keyword>
<dbReference type="PROSITE" id="PS50157">
    <property type="entry name" value="ZINC_FINGER_C2H2_2"/>
    <property type="match status" value="1"/>
</dbReference>
<dbReference type="InterPro" id="IPR036236">
    <property type="entry name" value="Znf_C2H2_sf"/>
</dbReference>
<sequence length="464" mass="50266">ANFKSSPVPKTGGSTSESEDAGGRHDSPLSMTTSVHLGGGGGNVGAASALSGLSQSLSIKQELMEAQQQQQHREHHVGLPPDYLPSAALKLHAEDMSTLLTQHALQAADARDEHNDAKQLQLDQTDNIDGRVKCFNSKHERHPDREQDRNREHDQGVNDEVVVDRDRDMVVDEDHETEDIEESAYHATPPKYRRALVYAPPHPDEEAASGSGSDIYVDGGYNCEYKCKELNMRAIRCSRQQHLMSHYPPHHPHHRSLMDCPAEAAYSPPVATGQAYLTSNGAGQQLDLAGYHGHITHHHHHPPPLPPAPPAPPSHSQSSPLYPTATGSASGSISISASGSAISASASVANSAISPQPSSSSNGSTSSAAAVAAAAAAAANRRDHNIDYSTLFVQLSGTLPTLYRCVSCNKIVSNRWHHANIHRPQSHECPVCGQKFTRRDNMKAHCKIKHADIKDRFFSHYVHM</sequence>
<dbReference type="InterPro" id="IPR013087">
    <property type="entry name" value="Znf_C2H2_type"/>
</dbReference>
<evidence type="ECO:0000256" key="4">
    <source>
        <dbReference type="SAM" id="MobiDB-lite"/>
    </source>
</evidence>
<proteinExistence type="predicted"/>
<evidence type="ECO:0000313" key="6">
    <source>
        <dbReference type="RefSeq" id="XP_016987550.1"/>
    </source>
</evidence>
<dbReference type="PANTHER" id="PTHR23110:SF107">
    <property type="entry name" value="SEX DETERMINATION PROTEIN FRUITLESS"/>
    <property type="match status" value="1"/>
</dbReference>
<feature type="non-terminal residue" evidence="6">
    <location>
        <position position="1"/>
    </location>
</feature>
<evidence type="ECO:0000256" key="3">
    <source>
        <dbReference type="PROSITE-ProRule" id="PRU00042"/>
    </source>
</evidence>
<feature type="region of interest" description="Disordered" evidence="4">
    <location>
        <begin position="136"/>
        <end position="157"/>
    </location>
</feature>
<feature type="compositionally biased region" description="Low complexity" evidence="4">
    <location>
        <begin position="314"/>
        <end position="327"/>
    </location>
</feature>
<feature type="region of interest" description="Disordered" evidence="4">
    <location>
        <begin position="294"/>
        <end position="327"/>
    </location>
</feature>
<reference evidence="6" key="1">
    <citation type="submission" date="2025-08" db="UniProtKB">
        <authorList>
            <consortium name="RefSeq"/>
        </authorList>
    </citation>
    <scope>IDENTIFICATION</scope>
</reference>
<comment type="subcellular location">
    <subcellularLocation>
        <location evidence="1">Nucleus</location>
    </subcellularLocation>
</comment>
<evidence type="ECO:0000256" key="1">
    <source>
        <dbReference type="ARBA" id="ARBA00004123"/>
    </source>
</evidence>
<dbReference type="GO" id="GO:0005634">
    <property type="term" value="C:nucleus"/>
    <property type="evidence" value="ECO:0007669"/>
    <property type="project" value="UniProtKB-SubCell"/>
</dbReference>
<gene>
    <name evidence="6" type="primary">LOC108050388</name>
</gene>
<evidence type="ECO:0000256" key="2">
    <source>
        <dbReference type="ARBA" id="ARBA00023242"/>
    </source>
</evidence>
<evidence type="ECO:0000259" key="5">
    <source>
        <dbReference type="PROSITE" id="PS50157"/>
    </source>
</evidence>
<dbReference type="Gene3D" id="3.30.160.60">
    <property type="entry name" value="Classic Zinc Finger"/>
    <property type="match status" value="1"/>
</dbReference>
<organism evidence="6">
    <name type="scientific">Drosophila rhopaloa</name>
    <name type="common">Fruit fly</name>
    <dbReference type="NCBI Taxonomy" id="1041015"/>
    <lineage>
        <taxon>Eukaryota</taxon>
        <taxon>Metazoa</taxon>
        <taxon>Ecdysozoa</taxon>
        <taxon>Arthropoda</taxon>
        <taxon>Hexapoda</taxon>
        <taxon>Insecta</taxon>
        <taxon>Pterygota</taxon>
        <taxon>Neoptera</taxon>
        <taxon>Endopterygota</taxon>
        <taxon>Diptera</taxon>
        <taxon>Brachycera</taxon>
        <taxon>Muscomorpha</taxon>
        <taxon>Ephydroidea</taxon>
        <taxon>Drosophilidae</taxon>
        <taxon>Drosophila</taxon>
        <taxon>Sophophora</taxon>
    </lineage>
</organism>
<dbReference type="InterPro" id="IPR051095">
    <property type="entry name" value="Dros_DevTransReg"/>
</dbReference>
<protein>
    <submittedName>
        <fullName evidence="6">Sex determination protein fruitless-like</fullName>
    </submittedName>
</protein>
<dbReference type="PANTHER" id="PTHR23110">
    <property type="entry name" value="BTB DOMAIN TRANSCRIPTION FACTOR"/>
    <property type="match status" value="1"/>
</dbReference>
<dbReference type="PROSITE" id="PS00028">
    <property type="entry name" value="ZINC_FINGER_C2H2_1"/>
    <property type="match status" value="1"/>
</dbReference>
<keyword evidence="3" id="KW-0862">Zinc</keyword>
<feature type="compositionally biased region" description="Pro residues" evidence="4">
    <location>
        <begin position="303"/>
        <end position="313"/>
    </location>
</feature>
<name>A0A6P4FAU8_DRORH</name>
<dbReference type="GO" id="GO:0006357">
    <property type="term" value="P:regulation of transcription by RNA polymerase II"/>
    <property type="evidence" value="ECO:0007669"/>
    <property type="project" value="TreeGrafter"/>
</dbReference>
<dbReference type="GO" id="GO:0008270">
    <property type="term" value="F:zinc ion binding"/>
    <property type="evidence" value="ECO:0007669"/>
    <property type="project" value="UniProtKB-KW"/>
</dbReference>
<feature type="region of interest" description="Disordered" evidence="4">
    <location>
        <begin position="1"/>
        <end position="48"/>
    </location>
</feature>
<dbReference type="OrthoDB" id="5560627at2759"/>
<feature type="domain" description="C2H2-type" evidence="5">
    <location>
        <begin position="427"/>
        <end position="455"/>
    </location>
</feature>
<dbReference type="AlphaFoldDB" id="A0A6P4FAU8"/>
<keyword evidence="3" id="KW-0863">Zinc-finger</keyword>